<name>A0ABT2I6V6_9SPHN</name>
<evidence type="ECO:0008006" key="4">
    <source>
        <dbReference type="Google" id="ProtNLM"/>
    </source>
</evidence>
<accession>A0ABT2I6V6</accession>
<feature type="region of interest" description="Disordered" evidence="1">
    <location>
        <begin position="21"/>
        <end position="47"/>
    </location>
</feature>
<organism evidence="2 3">
    <name type="scientific">Novosphingobium mangrovi</name>
    <name type="common">ex Huang et al. 2023</name>
    <dbReference type="NCBI Taxonomy" id="2976432"/>
    <lineage>
        <taxon>Bacteria</taxon>
        <taxon>Pseudomonadati</taxon>
        <taxon>Pseudomonadota</taxon>
        <taxon>Alphaproteobacteria</taxon>
        <taxon>Sphingomonadales</taxon>
        <taxon>Sphingomonadaceae</taxon>
        <taxon>Novosphingobium</taxon>
    </lineage>
</organism>
<dbReference type="Proteomes" id="UP001165583">
    <property type="component" value="Unassembled WGS sequence"/>
</dbReference>
<reference evidence="2" key="1">
    <citation type="submission" date="2022-09" db="EMBL/GenBank/DDBJ databases">
        <title>Novosphingobium sp. Nov., a polycyclic aromatic hydrocarbon-degrading bacterium isolated form mangrove sediments in HongKong.</title>
        <authorList>
            <person name="Hu Z."/>
        </authorList>
    </citation>
    <scope>NUCLEOTIDE SEQUENCE</scope>
    <source>
        <strain evidence="2">HK4-1</strain>
    </source>
</reference>
<gene>
    <name evidence="2" type="ORF">NZK81_13425</name>
</gene>
<evidence type="ECO:0000313" key="2">
    <source>
        <dbReference type="EMBL" id="MCT2400555.1"/>
    </source>
</evidence>
<proteinExistence type="predicted"/>
<dbReference type="RefSeq" id="WP_260046632.1">
    <property type="nucleotide sequence ID" value="NZ_JANZXA010000009.1"/>
</dbReference>
<protein>
    <recommendedName>
        <fullName evidence="4">Transposase</fullName>
    </recommendedName>
</protein>
<evidence type="ECO:0000256" key="1">
    <source>
        <dbReference type="SAM" id="MobiDB-lite"/>
    </source>
</evidence>
<sequence>MPANAASAEWAEDEFHLEIDSIVEEPDPDHSETPTPGSHASGAQLRRRFVTPESIADLAGAEKPSLLQRLLRRR</sequence>
<evidence type="ECO:0000313" key="3">
    <source>
        <dbReference type="Proteomes" id="UP001165583"/>
    </source>
</evidence>
<comment type="caution">
    <text evidence="2">The sequence shown here is derived from an EMBL/GenBank/DDBJ whole genome shotgun (WGS) entry which is preliminary data.</text>
</comment>
<keyword evidence="3" id="KW-1185">Reference proteome</keyword>
<dbReference type="EMBL" id="JANZXA010000009">
    <property type="protein sequence ID" value="MCT2400555.1"/>
    <property type="molecule type" value="Genomic_DNA"/>
</dbReference>